<feature type="transmembrane region" description="Helical" evidence="7">
    <location>
        <begin position="158"/>
        <end position="175"/>
    </location>
</feature>
<feature type="domain" description="Palmitoyltransferase DHHC" evidence="8">
    <location>
        <begin position="81"/>
        <end position="220"/>
    </location>
</feature>
<feature type="transmembrane region" description="Helical" evidence="7">
    <location>
        <begin position="126"/>
        <end position="146"/>
    </location>
</feature>
<dbReference type="GO" id="GO:0006612">
    <property type="term" value="P:protein targeting to membrane"/>
    <property type="evidence" value="ECO:0000318"/>
    <property type="project" value="GO_Central"/>
</dbReference>
<dbReference type="Bgee" id="ENSACAG00000008589">
    <property type="expression patterns" value="Expressed in kidney and 12 other cell types or tissues"/>
</dbReference>
<comment type="subcellular location">
    <subcellularLocation>
        <location evidence="1">Membrane</location>
        <topology evidence="1">Multi-pass membrane protein</topology>
    </subcellularLocation>
</comment>
<evidence type="ECO:0000256" key="3">
    <source>
        <dbReference type="ARBA" id="ARBA00022692"/>
    </source>
</evidence>
<dbReference type="AlphaFoldDB" id="H9GE24"/>
<dbReference type="RefSeq" id="XP_003229221.1">
    <property type="nucleotide sequence ID" value="XM_003229173.4"/>
</dbReference>
<reference evidence="9" key="2">
    <citation type="submission" date="2025-08" db="UniProtKB">
        <authorList>
            <consortium name="Ensembl"/>
        </authorList>
    </citation>
    <scope>IDENTIFICATION</scope>
</reference>
<reference evidence="9" key="1">
    <citation type="submission" date="2009-12" db="EMBL/GenBank/DDBJ databases">
        <title>The Genome Sequence of Anolis carolinensis (Green Anole Lizard).</title>
        <authorList>
            <consortium name="The Genome Sequencing Platform"/>
            <person name="Di Palma F."/>
            <person name="Alfoldi J."/>
            <person name="Heiman D."/>
            <person name="Young S."/>
            <person name="Grabherr M."/>
            <person name="Johnson J."/>
            <person name="Lander E.S."/>
            <person name="Lindblad-Toh K."/>
        </authorList>
    </citation>
    <scope>NUCLEOTIDE SEQUENCE [LARGE SCALE GENOMIC DNA]</scope>
    <source>
        <strain evidence="9">JBL SC #1</strain>
    </source>
</reference>
<proteinExistence type="inferred from homology"/>
<gene>
    <name evidence="9" type="primary">zdhhc24</name>
</gene>
<dbReference type="GeneTree" id="ENSGT00940000164006"/>
<keyword evidence="3 7" id="KW-0812">Transmembrane</keyword>
<dbReference type="CTD" id="254359"/>
<dbReference type="Proteomes" id="UP000001646">
    <property type="component" value="Unplaced"/>
</dbReference>
<comment type="similarity">
    <text evidence="7">Belongs to the DHHC palmitoyltransferase family.</text>
</comment>
<name>H9GE24_ANOCA</name>
<dbReference type="STRING" id="28377.ENSACAP00000008400"/>
<dbReference type="Pfam" id="PF01529">
    <property type="entry name" value="DHHC"/>
    <property type="match status" value="1"/>
</dbReference>
<dbReference type="GO" id="GO:0005794">
    <property type="term" value="C:Golgi apparatus"/>
    <property type="evidence" value="ECO:0000318"/>
    <property type="project" value="GO_Central"/>
</dbReference>
<dbReference type="EC" id="2.3.1.225" evidence="7"/>
<dbReference type="GO" id="GO:0005783">
    <property type="term" value="C:endoplasmic reticulum"/>
    <property type="evidence" value="ECO:0000318"/>
    <property type="project" value="GO_Central"/>
</dbReference>
<dbReference type="PANTHER" id="PTHR22883">
    <property type="entry name" value="ZINC FINGER DHHC DOMAIN CONTAINING PROTEIN"/>
    <property type="match status" value="1"/>
</dbReference>
<evidence type="ECO:0000256" key="4">
    <source>
        <dbReference type="ARBA" id="ARBA00022989"/>
    </source>
</evidence>
<evidence type="ECO:0000256" key="6">
    <source>
        <dbReference type="ARBA" id="ARBA00023315"/>
    </source>
</evidence>
<evidence type="ECO:0000313" key="10">
    <source>
        <dbReference type="Proteomes" id="UP000001646"/>
    </source>
</evidence>
<comment type="domain">
    <text evidence="7">The DHHC domain is required for palmitoyltransferase activity.</text>
</comment>
<feature type="transmembrane region" description="Helical" evidence="7">
    <location>
        <begin position="182"/>
        <end position="204"/>
    </location>
</feature>
<keyword evidence="2 7" id="KW-0808">Transferase</keyword>
<evidence type="ECO:0000313" key="9">
    <source>
        <dbReference type="Ensembl" id="ENSACAP00000008400.3"/>
    </source>
</evidence>
<dbReference type="GO" id="GO:0019706">
    <property type="term" value="F:protein-cysteine S-palmitoyltransferase activity"/>
    <property type="evidence" value="ECO:0000318"/>
    <property type="project" value="GO_Central"/>
</dbReference>
<dbReference type="GeneID" id="100556670"/>
<dbReference type="RefSeq" id="XP_008121354.1">
    <property type="nucleotide sequence ID" value="XM_008123147.3"/>
</dbReference>
<protein>
    <recommendedName>
        <fullName evidence="7">Palmitoyltransferase</fullName>
        <ecNumber evidence="7">2.3.1.225</ecNumber>
    </recommendedName>
</protein>
<evidence type="ECO:0000256" key="2">
    <source>
        <dbReference type="ARBA" id="ARBA00022679"/>
    </source>
</evidence>
<dbReference type="PROSITE" id="PS50216">
    <property type="entry name" value="DHHC"/>
    <property type="match status" value="1"/>
</dbReference>
<evidence type="ECO:0000256" key="7">
    <source>
        <dbReference type="RuleBase" id="RU079119"/>
    </source>
</evidence>
<keyword evidence="6 7" id="KW-0012">Acyltransferase</keyword>
<sequence length="277" mass="30632">MAGPEWKKRALPVLAGAALGSALAAEVLALLLLRRRGEPFPLPTLAALLALLGNALESARRFVTASPSTRGVMLAGAGQGWDYCYSCQTHVPPRCGHCFSCNVCILRRDHHCTLLGQCLGYQNYRYFLSLLLHGAVLLLCCAVLNADVVWTLLQEKPLAQTVLLLVLPWLMLLTGQVNFTAFFFAVVTDACLAGCLFCAGFLFFHSLLVLRGQTTKEWFEGDRKYNMGWRANLREVLGKRWHLALFTPFVASPLPGDGITFRTRPPKSEPLLKTRDL</sequence>
<dbReference type="PANTHER" id="PTHR22883:SF414">
    <property type="entry name" value="PALMITOYLTRANSFERASE ZDHHC24-RELATED"/>
    <property type="match status" value="1"/>
</dbReference>
<dbReference type="GO" id="GO:0016020">
    <property type="term" value="C:membrane"/>
    <property type="evidence" value="ECO:0007669"/>
    <property type="project" value="UniProtKB-SubCell"/>
</dbReference>
<dbReference type="HOGENOM" id="CLU_027721_5_2_1"/>
<dbReference type="InterPro" id="IPR039859">
    <property type="entry name" value="PFA4/ZDH16/20/ERF2-like"/>
</dbReference>
<dbReference type="Ensembl" id="ENSACAT00000008582.3">
    <property type="protein sequence ID" value="ENSACAP00000008400.3"/>
    <property type="gene ID" value="ENSACAG00000008589.3"/>
</dbReference>
<organism evidence="9 10">
    <name type="scientific">Anolis carolinensis</name>
    <name type="common">Green anole</name>
    <name type="synonym">American chameleon</name>
    <dbReference type="NCBI Taxonomy" id="28377"/>
    <lineage>
        <taxon>Eukaryota</taxon>
        <taxon>Metazoa</taxon>
        <taxon>Chordata</taxon>
        <taxon>Craniata</taxon>
        <taxon>Vertebrata</taxon>
        <taxon>Euteleostomi</taxon>
        <taxon>Lepidosauria</taxon>
        <taxon>Squamata</taxon>
        <taxon>Bifurcata</taxon>
        <taxon>Unidentata</taxon>
        <taxon>Episquamata</taxon>
        <taxon>Toxicofera</taxon>
        <taxon>Iguania</taxon>
        <taxon>Dactyloidae</taxon>
        <taxon>Anolis</taxon>
    </lineage>
</organism>
<evidence type="ECO:0000256" key="5">
    <source>
        <dbReference type="ARBA" id="ARBA00023136"/>
    </source>
</evidence>
<evidence type="ECO:0000259" key="8">
    <source>
        <dbReference type="Pfam" id="PF01529"/>
    </source>
</evidence>
<keyword evidence="10" id="KW-1185">Reference proteome</keyword>
<dbReference type="KEGG" id="acs:100556670"/>
<evidence type="ECO:0000256" key="1">
    <source>
        <dbReference type="ARBA" id="ARBA00004141"/>
    </source>
</evidence>
<reference evidence="9" key="3">
    <citation type="submission" date="2025-09" db="UniProtKB">
        <authorList>
            <consortium name="Ensembl"/>
        </authorList>
    </citation>
    <scope>IDENTIFICATION</scope>
</reference>
<comment type="catalytic activity">
    <reaction evidence="7">
        <text>L-cysteinyl-[protein] + hexadecanoyl-CoA = S-hexadecanoyl-L-cysteinyl-[protein] + CoA</text>
        <dbReference type="Rhea" id="RHEA:36683"/>
        <dbReference type="Rhea" id="RHEA-COMP:10131"/>
        <dbReference type="Rhea" id="RHEA-COMP:11032"/>
        <dbReference type="ChEBI" id="CHEBI:29950"/>
        <dbReference type="ChEBI" id="CHEBI:57287"/>
        <dbReference type="ChEBI" id="CHEBI:57379"/>
        <dbReference type="ChEBI" id="CHEBI:74151"/>
        <dbReference type="EC" id="2.3.1.225"/>
    </reaction>
</comment>
<dbReference type="InParanoid" id="H9GE24"/>
<keyword evidence="4 7" id="KW-1133">Transmembrane helix</keyword>
<accession>H9GE24</accession>
<dbReference type="eggNOG" id="KOG1311">
    <property type="taxonomic scope" value="Eukaryota"/>
</dbReference>
<dbReference type="InterPro" id="IPR001594">
    <property type="entry name" value="Palmitoyltrfase_DHHC"/>
</dbReference>
<dbReference type="OrthoDB" id="302728at2759"/>
<keyword evidence="5 7" id="KW-0472">Membrane</keyword>